<proteinExistence type="evidence at transcript level"/>
<dbReference type="AlphaFoldDB" id="A0A0K8RJ04"/>
<protein>
    <submittedName>
        <fullName evidence="2">Putative ixostatin</fullName>
    </submittedName>
</protein>
<feature type="signal peptide" evidence="1">
    <location>
        <begin position="1"/>
        <end position="19"/>
    </location>
</feature>
<name>A0A0K8RJ04_IXORI</name>
<accession>A0A0K8RJ04</accession>
<keyword evidence="1" id="KW-0732">Signal</keyword>
<evidence type="ECO:0000256" key="1">
    <source>
        <dbReference type="SAM" id="SignalP"/>
    </source>
</evidence>
<sequence>MITSGTFLFLALQLACLTAETAVENIPDGCTRISEKSFLTANCESSLMTTLGEFCSRMFPGRGTDGQWLGTMNNGDPKCRVCCVFSNKNNQYYNVTTAPNGLPCGPNKTCRSGMCQFKKK</sequence>
<reference evidence="2" key="1">
    <citation type="submission" date="2012-12" db="EMBL/GenBank/DDBJ databases">
        <title>Identification and characterization of a phenylalanine ammonia-lyase gene family in Isatis indigotica Fort.</title>
        <authorList>
            <person name="Liu Q."/>
            <person name="Chen J."/>
            <person name="Zhou X."/>
            <person name="Di P."/>
            <person name="Xiao Y."/>
            <person name="Xuan H."/>
            <person name="Zhang L."/>
            <person name="Chen W."/>
        </authorList>
    </citation>
    <scope>NUCLEOTIDE SEQUENCE</scope>
    <source>
        <tissue evidence="2">Salivary gland</tissue>
    </source>
</reference>
<evidence type="ECO:0000313" key="2">
    <source>
        <dbReference type="EMBL" id="JAA70848.1"/>
    </source>
</evidence>
<organism evidence="2">
    <name type="scientific">Ixodes ricinus</name>
    <name type="common">Common tick</name>
    <name type="synonym">Acarus ricinus</name>
    <dbReference type="NCBI Taxonomy" id="34613"/>
    <lineage>
        <taxon>Eukaryota</taxon>
        <taxon>Metazoa</taxon>
        <taxon>Ecdysozoa</taxon>
        <taxon>Arthropoda</taxon>
        <taxon>Chelicerata</taxon>
        <taxon>Arachnida</taxon>
        <taxon>Acari</taxon>
        <taxon>Parasitiformes</taxon>
        <taxon>Ixodida</taxon>
        <taxon>Ixodoidea</taxon>
        <taxon>Ixodidae</taxon>
        <taxon>Ixodinae</taxon>
        <taxon>Ixodes</taxon>
    </lineage>
</organism>
<dbReference type="EMBL" id="GADI01002960">
    <property type="protein sequence ID" value="JAA70848.1"/>
    <property type="molecule type" value="mRNA"/>
</dbReference>
<feature type="chain" id="PRO_5005517846" evidence="1">
    <location>
        <begin position="20"/>
        <end position="120"/>
    </location>
</feature>